<organism evidence="3 4">
    <name type="scientific">Leersia perrieri</name>
    <dbReference type="NCBI Taxonomy" id="77586"/>
    <lineage>
        <taxon>Eukaryota</taxon>
        <taxon>Viridiplantae</taxon>
        <taxon>Streptophyta</taxon>
        <taxon>Embryophyta</taxon>
        <taxon>Tracheophyta</taxon>
        <taxon>Spermatophyta</taxon>
        <taxon>Magnoliopsida</taxon>
        <taxon>Liliopsida</taxon>
        <taxon>Poales</taxon>
        <taxon>Poaceae</taxon>
        <taxon>BOP clade</taxon>
        <taxon>Oryzoideae</taxon>
        <taxon>Oryzeae</taxon>
        <taxon>Oryzinae</taxon>
        <taxon>Leersia</taxon>
    </lineage>
</organism>
<protein>
    <submittedName>
        <fullName evidence="3">Uncharacterized protein</fullName>
    </submittedName>
</protein>
<dbReference type="EnsemblPlants" id="LPERR03G20230.1">
    <property type="protein sequence ID" value="LPERR03G20230.1"/>
    <property type="gene ID" value="LPERR03G20230"/>
</dbReference>
<reference evidence="3" key="3">
    <citation type="submission" date="2015-04" db="UniProtKB">
        <authorList>
            <consortium name="EnsemblPlants"/>
        </authorList>
    </citation>
    <scope>IDENTIFICATION</scope>
</reference>
<keyword evidence="2" id="KW-1133">Transmembrane helix</keyword>
<keyword evidence="4" id="KW-1185">Reference proteome</keyword>
<proteinExistence type="predicted"/>
<feature type="transmembrane region" description="Helical" evidence="2">
    <location>
        <begin position="54"/>
        <end position="72"/>
    </location>
</feature>
<name>A0A0D9VVW9_9ORYZ</name>
<keyword evidence="2" id="KW-0472">Membrane</keyword>
<feature type="region of interest" description="Disordered" evidence="1">
    <location>
        <begin position="165"/>
        <end position="187"/>
    </location>
</feature>
<reference evidence="3 4" key="1">
    <citation type="submission" date="2012-08" db="EMBL/GenBank/DDBJ databases">
        <title>Oryza genome evolution.</title>
        <authorList>
            <person name="Wing R.A."/>
        </authorList>
    </citation>
    <scope>NUCLEOTIDE SEQUENCE</scope>
</reference>
<evidence type="ECO:0000256" key="1">
    <source>
        <dbReference type="SAM" id="MobiDB-lite"/>
    </source>
</evidence>
<evidence type="ECO:0000313" key="4">
    <source>
        <dbReference type="Proteomes" id="UP000032180"/>
    </source>
</evidence>
<evidence type="ECO:0000313" key="3">
    <source>
        <dbReference type="EnsemblPlants" id="LPERR03G20230.1"/>
    </source>
</evidence>
<accession>A0A0D9VVW9</accession>
<keyword evidence="2" id="KW-0812">Transmembrane</keyword>
<sequence>MASRLVAAAAASSSSSSSPLARLISRRGLAAEHHGPAKVNMWQDPLNPANWKEEHFVLASLAMWGGIFYGVSRLFSGMKKDKTTERLVSVNPTFYLWRINLVQKAVGRSVFQAGSRSTVISMSVCTGPGLQETKLHRRRRELPSDFLAEIIALLKAVCKFSRGGSVREHSGRTTAQPGKAWTATAHSGTGVDGDCAIGVRHGQRWQGNIWPP</sequence>
<dbReference type="STRING" id="77586.A0A0D9VVW9"/>
<dbReference type="Gramene" id="LPERR03G20230.1">
    <property type="protein sequence ID" value="LPERR03G20230.1"/>
    <property type="gene ID" value="LPERR03G20230"/>
</dbReference>
<dbReference type="PANTHER" id="PTHR35292">
    <property type="entry name" value="EXPRESSED PROTEIN"/>
    <property type="match status" value="1"/>
</dbReference>
<dbReference type="Proteomes" id="UP000032180">
    <property type="component" value="Chromosome 3"/>
</dbReference>
<dbReference type="AlphaFoldDB" id="A0A0D9VVW9"/>
<dbReference type="PANTHER" id="PTHR35292:SF13">
    <property type="entry name" value="OS03G0581800 PROTEIN"/>
    <property type="match status" value="1"/>
</dbReference>
<dbReference type="HOGENOM" id="CLU_1301293_0_0_1"/>
<dbReference type="eggNOG" id="ENOG502S2MT">
    <property type="taxonomic scope" value="Eukaryota"/>
</dbReference>
<reference evidence="4" key="2">
    <citation type="submission" date="2013-12" db="EMBL/GenBank/DDBJ databases">
        <authorList>
            <person name="Yu Y."/>
            <person name="Lee S."/>
            <person name="de Baynast K."/>
            <person name="Wissotski M."/>
            <person name="Liu L."/>
            <person name="Talag J."/>
            <person name="Goicoechea J."/>
            <person name="Angelova A."/>
            <person name="Jetty R."/>
            <person name="Kudrna D."/>
            <person name="Golser W."/>
            <person name="Rivera L."/>
            <person name="Zhang J."/>
            <person name="Wing R."/>
        </authorList>
    </citation>
    <scope>NUCLEOTIDE SEQUENCE</scope>
</reference>
<evidence type="ECO:0000256" key="2">
    <source>
        <dbReference type="SAM" id="Phobius"/>
    </source>
</evidence>